<organism evidence="2 3">
    <name type="scientific">Exidia glandulosa HHB12029</name>
    <dbReference type="NCBI Taxonomy" id="1314781"/>
    <lineage>
        <taxon>Eukaryota</taxon>
        <taxon>Fungi</taxon>
        <taxon>Dikarya</taxon>
        <taxon>Basidiomycota</taxon>
        <taxon>Agaricomycotina</taxon>
        <taxon>Agaricomycetes</taxon>
        <taxon>Auriculariales</taxon>
        <taxon>Exidiaceae</taxon>
        <taxon>Exidia</taxon>
    </lineage>
</organism>
<dbReference type="AlphaFoldDB" id="A0A165DP79"/>
<evidence type="ECO:0000313" key="2">
    <source>
        <dbReference type="EMBL" id="KZV85033.1"/>
    </source>
</evidence>
<proteinExistence type="predicted"/>
<gene>
    <name evidence="2" type="ORF">EXIGLDRAFT_775965</name>
</gene>
<keyword evidence="3" id="KW-1185">Reference proteome</keyword>
<name>A0A165DP79_EXIGL</name>
<dbReference type="STRING" id="1314781.A0A165DP79"/>
<feature type="region of interest" description="Disordered" evidence="1">
    <location>
        <begin position="1"/>
        <end position="22"/>
    </location>
</feature>
<evidence type="ECO:0000313" key="3">
    <source>
        <dbReference type="Proteomes" id="UP000077266"/>
    </source>
</evidence>
<protein>
    <submittedName>
        <fullName evidence="2">Uncharacterized protein</fullName>
    </submittedName>
</protein>
<reference evidence="2 3" key="1">
    <citation type="journal article" date="2016" name="Mol. Biol. Evol.">
        <title>Comparative Genomics of Early-Diverging Mushroom-Forming Fungi Provides Insights into the Origins of Lignocellulose Decay Capabilities.</title>
        <authorList>
            <person name="Nagy L.G."/>
            <person name="Riley R."/>
            <person name="Tritt A."/>
            <person name="Adam C."/>
            <person name="Daum C."/>
            <person name="Floudas D."/>
            <person name="Sun H."/>
            <person name="Yadav J.S."/>
            <person name="Pangilinan J."/>
            <person name="Larsson K.H."/>
            <person name="Matsuura K."/>
            <person name="Barry K."/>
            <person name="Labutti K."/>
            <person name="Kuo R."/>
            <person name="Ohm R.A."/>
            <person name="Bhattacharya S.S."/>
            <person name="Shirouzu T."/>
            <person name="Yoshinaga Y."/>
            <person name="Martin F.M."/>
            <person name="Grigoriev I.V."/>
            <person name="Hibbett D.S."/>
        </authorList>
    </citation>
    <scope>NUCLEOTIDE SEQUENCE [LARGE SCALE GENOMIC DNA]</scope>
    <source>
        <strain evidence="2 3">HHB12029</strain>
    </source>
</reference>
<evidence type="ECO:0000256" key="1">
    <source>
        <dbReference type="SAM" id="MobiDB-lite"/>
    </source>
</evidence>
<accession>A0A165DP79</accession>
<sequence>MSGPGQWTVGGILPPERIGDRDRGSCIQTMVGTAQRRVGFVWRSSQASGRGDGRIGFYIAIDLDPDLPPDSDTHNVFIFAVHTADQHSRVNINLPAKTTLRGLTYMPYTPAADDAGTPLPGSRPDLPPAGDNTVSTRTNIQFIAHAHAGIMRYSVWTEFLHQQPSGNAQDIVQLRGYTSISFLHFYIQSEREWDGYPRERYLDGGNNGT</sequence>
<dbReference type="InParanoid" id="A0A165DP79"/>
<dbReference type="OrthoDB" id="2785508at2759"/>
<dbReference type="EMBL" id="KV426202">
    <property type="protein sequence ID" value="KZV85033.1"/>
    <property type="molecule type" value="Genomic_DNA"/>
</dbReference>
<dbReference type="Proteomes" id="UP000077266">
    <property type="component" value="Unassembled WGS sequence"/>
</dbReference>